<dbReference type="OrthoDB" id="4055624at2759"/>
<gene>
    <name evidence="3" type="ORF">CANCADRAFT_58125</name>
</gene>
<evidence type="ECO:0000259" key="1">
    <source>
        <dbReference type="Pfam" id="PF10395"/>
    </source>
</evidence>
<feature type="domain" description="Utp8 C-terminal" evidence="2">
    <location>
        <begin position="389"/>
        <end position="706"/>
    </location>
</feature>
<accession>A0A1E4TBH2</accession>
<dbReference type="InterPro" id="IPR018843">
    <property type="entry name" value="Utp8_b-prop"/>
</dbReference>
<sequence length="710" mass="79270">MSQIFSPHPVVRLPYSSRLIEQYSDVHSIASAECHHTVLPDQDAICLGISQSAISKYDATNTGRLLFSFPLPPTTTVSAVLAIGSIIYAAISDRHQKYLIVIEDDKELVRKAVDFEVFDLLNVSGNPLVVSSSGFVYLYSHLLKSLLWSAKYKASRSTMFAHHIPTLPSNLPSCPFGALLIVTARTDKTAASYEVRLLGLLDEGVLLVHSVQLPSENSASFFFTGSSLYHVIPKKCCLQSYPIEQNLGLAKTFDLTDSLRSEIYSFLPLNDDHVLICTESKFFLINTEYETLLTTLPCSNPIILKAVLNTAPNSFTVVGIEVSGKDSSSSLEVVSFDIRVEQPNLLSMVGKSIYGANIEYPQSMGIGELPLRRAVDYNALSNQIMAHINQSSSQFTYIISDLKQLAQAKDVASWEIRLVPYMAAVNDWRSLSDDVSEVIIDHSMLLFKPGKSRELSTSFVSAVLDLILTVKNDITCLIDKTFVPEKTLTFLLTHPLFPTHKYPAILSAFSTHTQLLWQAAITCNSIPCYDLMPALEHESDDIFKDVFVRLNEEYRNSLVVYWLNELFDSEQITKFIIRATSLEIPLENLIPYIDAAGLLSLDKKVIDQLNDLVDSQIEICDEAWKTSQEVQEIIRRMDYNKKSSMKTESSGVRIIAEEELEGAKVNQFLTLGKTAHHDSSDVKGKLISHGQEISRRVGIYSVDKLVWPSN</sequence>
<organism evidence="3 4">
    <name type="scientific">Tortispora caseinolytica NRRL Y-17796</name>
    <dbReference type="NCBI Taxonomy" id="767744"/>
    <lineage>
        <taxon>Eukaryota</taxon>
        <taxon>Fungi</taxon>
        <taxon>Dikarya</taxon>
        <taxon>Ascomycota</taxon>
        <taxon>Saccharomycotina</taxon>
        <taxon>Trigonopsidomycetes</taxon>
        <taxon>Trigonopsidales</taxon>
        <taxon>Trigonopsidaceae</taxon>
        <taxon>Tortispora</taxon>
    </lineage>
</organism>
<dbReference type="Proteomes" id="UP000095023">
    <property type="component" value="Unassembled WGS sequence"/>
</dbReference>
<dbReference type="Pfam" id="PF10395">
    <property type="entry name" value="Utp8_b_propeller"/>
    <property type="match status" value="1"/>
</dbReference>
<reference evidence="4" key="1">
    <citation type="submission" date="2016-02" db="EMBL/GenBank/DDBJ databases">
        <title>Comparative genomics of biotechnologically important yeasts.</title>
        <authorList>
            <consortium name="DOE Joint Genome Institute"/>
            <person name="Riley R."/>
            <person name="Haridas S."/>
            <person name="Wolfe K.H."/>
            <person name="Lopes M.R."/>
            <person name="Hittinger C.T."/>
            <person name="Goker M."/>
            <person name="Salamov A."/>
            <person name="Wisecaver J."/>
            <person name="Long T.M."/>
            <person name="Aerts A.L."/>
            <person name="Barry K."/>
            <person name="Choi C."/>
            <person name="Clum A."/>
            <person name="Coughlan A.Y."/>
            <person name="Deshpande S."/>
            <person name="Douglass A.P."/>
            <person name="Hanson S.J."/>
            <person name="Klenk H.-P."/>
            <person name="Labutti K."/>
            <person name="Lapidus A."/>
            <person name="Lindquist E."/>
            <person name="Lipzen A."/>
            <person name="Meier-Kolthoff J.P."/>
            <person name="Ohm R.A."/>
            <person name="Otillar R.P."/>
            <person name="Pangilinan J."/>
            <person name="Peng Y."/>
            <person name="Rokas A."/>
            <person name="Rosa C.A."/>
            <person name="Scheuner C."/>
            <person name="Sibirny A.A."/>
            <person name="Slot J.C."/>
            <person name="Stielow J.B."/>
            <person name="Sun H."/>
            <person name="Kurtzman C.P."/>
            <person name="Blackwell M."/>
            <person name="Jeffries T.W."/>
            <person name="Grigoriev I.V."/>
        </authorList>
    </citation>
    <scope>NUCLEOTIDE SEQUENCE [LARGE SCALE GENOMIC DNA]</scope>
    <source>
        <strain evidence="4">NRRL Y-17796</strain>
    </source>
</reference>
<protein>
    <submittedName>
        <fullName evidence="3">Uncharacterized protein</fullName>
    </submittedName>
</protein>
<name>A0A1E4TBH2_9ASCO</name>
<dbReference type="InterPro" id="IPR053881">
    <property type="entry name" value="Utp8_C"/>
</dbReference>
<evidence type="ECO:0000313" key="4">
    <source>
        <dbReference type="Proteomes" id="UP000095023"/>
    </source>
</evidence>
<dbReference type="AlphaFoldDB" id="A0A1E4TBH2"/>
<dbReference type="EMBL" id="KV453843">
    <property type="protein sequence ID" value="ODV89104.1"/>
    <property type="molecule type" value="Genomic_DNA"/>
</dbReference>
<feature type="domain" description="Utp8 beta-propeller" evidence="1">
    <location>
        <begin position="6"/>
        <end position="352"/>
    </location>
</feature>
<keyword evidence="4" id="KW-1185">Reference proteome</keyword>
<proteinExistence type="predicted"/>
<evidence type="ECO:0000313" key="3">
    <source>
        <dbReference type="EMBL" id="ODV89104.1"/>
    </source>
</evidence>
<evidence type="ECO:0000259" key="2">
    <source>
        <dbReference type="Pfam" id="PF22542"/>
    </source>
</evidence>
<dbReference type="Pfam" id="PF22542">
    <property type="entry name" value="Utp8_C"/>
    <property type="match status" value="1"/>
</dbReference>